<protein>
    <submittedName>
        <fullName evidence="4">Uncharacterized protein</fullName>
    </submittedName>
</protein>
<comment type="caution">
    <text evidence="4">The sequence shown here is derived from an EMBL/GenBank/DDBJ whole genome shotgun (WGS) entry which is preliminary data.</text>
</comment>
<dbReference type="PANTHER" id="PTHR12673:SF159">
    <property type="entry name" value="LD03170P"/>
    <property type="match status" value="1"/>
</dbReference>
<dbReference type="PROSITE" id="PS50010">
    <property type="entry name" value="DH_2"/>
    <property type="match status" value="1"/>
</dbReference>
<dbReference type="InterPro" id="IPR000219">
    <property type="entry name" value="DH_dom"/>
</dbReference>
<proteinExistence type="predicted"/>
<dbReference type="InterPro" id="IPR001849">
    <property type="entry name" value="PH_domain"/>
</dbReference>
<dbReference type="SMART" id="SM00325">
    <property type="entry name" value="RhoGEF"/>
    <property type="match status" value="1"/>
</dbReference>
<dbReference type="SMART" id="SM00233">
    <property type="entry name" value="PH"/>
    <property type="match status" value="1"/>
</dbReference>
<dbReference type="InterPro" id="IPR051092">
    <property type="entry name" value="FYVE_RhoGEF_PH"/>
</dbReference>
<dbReference type="PROSITE" id="PS50003">
    <property type="entry name" value="PH_DOMAIN"/>
    <property type="match status" value="1"/>
</dbReference>
<dbReference type="SUPFAM" id="SSF48065">
    <property type="entry name" value="DBL homology domain (DH-domain)"/>
    <property type="match status" value="1"/>
</dbReference>
<accession>A0AAW2HK91</accession>
<feature type="compositionally biased region" description="Basic residues" evidence="1">
    <location>
        <begin position="369"/>
        <end position="378"/>
    </location>
</feature>
<dbReference type="InterPro" id="IPR011993">
    <property type="entry name" value="PH-like_dom_sf"/>
</dbReference>
<evidence type="ECO:0000313" key="4">
    <source>
        <dbReference type="EMBL" id="KAL0270058.1"/>
    </source>
</evidence>
<feature type="domain" description="PH" evidence="2">
    <location>
        <begin position="261"/>
        <end position="354"/>
    </location>
</feature>
<sequence length="406" mass="46719">MDWSATGSPTPLTFSEELKLAIKERNVLTTKSKMKVLSALNDLTKASVQEKQAEFRQKVINEIYSTEMTYLHQLEVIMKFFMEPLRTKSWLPHSTFNALFGNIEILYKVNGELLKELKEGEQHVASAFSKIAPYLKLYSVYAYDYKKALEILQTMVKTNKELNQFIIMQETRPEVSASIQSLLIVPIQRIPRYRLLLQELVNYTPKDDSNYSTIKDALAKVEQTAEHINGLVTEYENAEEMLMLARRVVHCPVDIIVPGRKIIKQGCLMKVTKNGRTSNQRYLVLFNDSLMYCKGKAEGILKFSCLLPLKHCQVEPVFGAGVFKITCQGEVILLYTGDSQLGQDWIETLQAATKEYQVCRWTLRKESSKRKPIRRKDRKHTEPRALPQSPDSKVSVSCFRMFKNIL</sequence>
<dbReference type="PANTHER" id="PTHR12673">
    <property type="entry name" value="FACIOGENITAL DYSPLASIA PROTEIN"/>
    <property type="match status" value="1"/>
</dbReference>
<dbReference type="GO" id="GO:0005737">
    <property type="term" value="C:cytoplasm"/>
    <property type="evidence" value="ECO:0007669"/>
    <property type="project" value="TreeGrafter"/>
</dbReference>
<dbReference type="AlphaFoldDB" id="A0AAW2HK91"/>
<dbReference type="InterPro" id="IPR035899">
    <property type="entry name" value="DBL_dom_sf"/>
</dbReference>
<evidence type="ECO:0000256" key="1">
    <source>
        <dbReference type="SAM" id="MobiDB-lite"/>
    </source>
</evidence>
<evidence type="ECO:0000259" key="3">
    <source>
        <dbReference type="PROSITE" id="PS50010"/>
    </source>
</evidence>
<dbReference type="SUPFAM" id="SSF50729">
    <property type="entry name" value="PH domain-like"/>
    <property type="match status" value="1"/>
</dbReference>
<organism evidence="4">
    <name type="scientific">Menopon gallinae</name>
    <name type="common">poultry shaft louse</name>
    <dbReference type="NCBI Taxonomy" id="328185"/>
    <lineage>
        <taxon>Eukaryota</taxon>
        <taxon>Metazoa</taxon>
        <taxon>Ecdysozoa</taxon>
        <taxon>Arthropoda</taxon>
        <taxon>Hexapoda</taxon>
        <taxon>Insecta</taxon>
        <taxon>Pterygota</taxon>
        <taxon>Neoptera</taxon>
        <taxon>Paraneoptera</taxon>
        <taxon>Psocodea</taxon>
        <taxon>Troctomorpha</taxon>
        <taxon>Phthiraptera</taxon>
        <taxon>Amblycera</taxon>
        <taxon>Menoponidae</taxon>
        <taxon>Menopon</taxon>
    </lineage>
</organism>
<dbReference type="GO" id="GO:0005085">
    <property type="term" value="F:guanyl-nucleotide exchange factor activity"/>
    <property type="evidence" value="ECO:0007669"/>
    <property type="project" value="InterPro"/>
</dbReference>
<dbReference type="EMBL" id="JARGDH010000004">
    <property type="protein sequence ID" value="KAL0270058.1"/>
    <property type="molecule type" value="Genomic_DNA"/>
</dbReference>
<feature type="region of interest" description="Disordered" evidence="1">
    <location>
        <begin position="369"/>
        <end position="392"/>
    </location>
</feature>
<gene>
    <name evidence="4" type="ORF">PYX00_007592</name>
</gene>
<dbReference type="Gene3D" id="1.20.900.10">
    <property type="entry name" value="Dbl homology (DH) domain"/>
    <property type="match status" value="1"/>
</dbReference>
<dbReference type="Gene3D" id="2.30.29.30">
    <property type="entry name" value="Pleckstrin-homology domain (PH domain)/Phosphotyrosine-binding domain (PTB)"/>
    <property type="match status" value="1"/>
</dbReference>
<dbReference type="Pfam" id="PF00169">
    <property type="entry name" value="PH"/>
    <property type="match status" value="1"/>
</dbReference>
<evidence type="ECO:0000259" key="2">
    <source>
        <dbReference type="PROSITE" id="PS50003"/>
    </source>
</evidence>
<reference evidence="4" key="1">
    <citation type="journal article" date="2024" name="Gigascience">
        <title>Chromosome-level genome of the poultry shaft louse Menopon gallinae provides insight into the host-switching and adaptive evolution of parasitic lice.</title>
        <authorList>
            <person name="Xu Y."/>
            <person name="Ma L."/>
            <person name="Liu S."/>
            <person name="Liang Y."/>
            <person name="Liu Q."/>
            <person name="He Z."/>
            <person name="Tian L."/>
            <person name="Duan Y."/>
            <person name="Cai W."/>
            <person name="Li H."/>
            <person name="Song F."/>
        </authorList>
    </citation>
    <scope>NUCLEOTIDE SEQUENCE</scope>
    <source>
        <strain evidence="4">Cailab_2023a</strain>
    </source>
</reference>
<dbReference type="Pfam" id="PF00621">
    <property type="entry name" value="RhoGEF"/>
    <property type="match status" value="1"/>
</dbReference>
<feature type="domain" description="DH" evidence="3">
    <location>
        <begin position="55"/>
        <end position="231"/>
    </location>
</feature>
<dbReference type="CDD" id="cd00160">
    <property type="entry name" value="RhoGEF"/>
    <property type="match status" value="1"/>
</dbReference>
<name>A0AAW2HK91_9NEOP</name>